<comment type="function">
    <text evidence="1 11 13">DNA-dependent RNA polymerase catalyzes the transcription of DNA into RNA using the four ribonucleoside triphosphates as substrates.</text>
</comment>
<dbReference type="Gene3D" id="2.30.150.10">
    <property type="entry name" value="DNA-directed RNA polymerase, beta subunit, external 1 domain"/>
    <property type="match status" value="1"/>
</dbReference>
<dbReference type="InterPro" id="IPR037033">
    <property type="entry name" value="DNA-dir_RNAP_su2_hyb_sf"/>
</dbReference>
<evidence type="ECO:0000256" key="6">
    <source>
        <dbReference type="ARBA" id="ARBA00022640"/>
    </source>
</evidence>
<comment type="catalytic activity">
    <reaction evidence="10 11 13">
        <text>RNA(n) + a ribonucleoside 5'-triphosphate = RNA(n+1) + diphosphate</text>
        <dbReference type="Rhea" id="RHEA:21248"/>
        <dbReference type="Rhea" id="RHEA-COMP:14527"/>
        <dbReference type="Rhea" id="RHEA-COMP:17342"/>
        <dbReference type="ChEBI" id="CHEBI:33019"/>
        <dbReference type="ChEBI" id="CHEBI:61557"/>
        <dbReference type="ChEBI" id="CHEBI:140395"/>
        <dbReference type="EC" id="2.7.7.6"/>
    </reaction>
</comment>
<evidence type="ECO:0000256" key="12">
    <source>
        <dbReference type="RuleBase" id="RU000434"/>
    </source>
</evidence>
<evidence type="ECO:0000259" key="16">
    <source>
        <dbReference type="Pfam" id="PF04561"/>
    </source>
</evidence>
<dbReference type="NCBIfam" id="NF001616">
    <property type="entry name" value="PRK00405.1"/>
    <property type="match status" value="1"/>
</dbReference>
<dbReference type="Pfam" id="PF04560">
    <property type="entry name" value="RNA_pol_Rpb2_7"/>
    <property type="match status" value="1"/>
</dbReference>
<comment type="subcellular location">
    <subcellularLocation>
        <location evidence="2 11">Plastid</location>
        <location evidence="2 11">Chloroplast</location>
    </subcellularLocation>
</comment>
<evidence type="ECO:0000256" key="10">
    <source>
        <dbReference type="ARBA" id="ARBA00048552"/>
    </source>
</evidence>
<evidence type="ECO:0000256" key="4">
    <source>
        <dbReference type="ARBA" id="ARBA00022478"/>
    </source>
</evidence>
<keyword evidence="9 11" id="KW-0804">Transcription</keyword>
<evidence type="ECO:0000256" key="2">
    <source>
        <dbReference type="ARBA" id="ARBA00004229"/>
    </source>
</evidence>
<dbReference type="Gene3D" id="2.40.50.100">
    <property type="match status" value="1"/>
</dbReference>
<dbReference type="Gene3D" id="2.40.50.150">
    <property type="match status" value="1"/>
</dbReference>
<sequence>MLGDANEAMSTIPGFNQIQFEGFCRFIDQGLTEELYKFPKIEDRDHEIEFQLFVERYQLLEPLIKERNAVYKSLTYSSAFFVPAGLIWKTSRDMQEQTIFIGNIPLMNSLGTSIVNGIYRIVINQILQSPGIYYRSELDHNGISVYTGTIISDWGGRSELEIDRKARVWARVSRKQKISILVLSSAMGSNLREILDNVYYPEIFLSFLNDKERKKIGSKENAILEFYQQFACVGGDPVFSESLCKELQNKFFQQRCELGRIGRRNMNRRLNLDIPQNNTFLLPRDILAAADYLIGLKFGMGTLDDMNHLKNKRIRSVADLLQEQFGLSLVRLENVVQETIGKAIERKWIPTPQNLVTSRPLTIIYESFFGLHPLSQVLDQTNPLTQIVHGRKLSYLGPGGVTGRTASFPIRDIHPSHYGRICPIDTSEGINVGLIGSLAIHARMDHLGSLESPFYEISERSTGLRLLYLSPGTDEYYMLAAGNSLALNQDIQEEQVVPARYRQEFLTIAWERVHLRSIFPFQYFSIGASLIPFIEHNDANRALMSSNMQRQAVPLSRSEKCIVGTGLERQAALDSGALAIAERGGKIIYIDTDKILFSGNGDTLSIRLVMYQRSNKNTCMHQKPQVRQGKCIKKGQILADGAATVGGELALGKNVLVAYMPWEGYNSEDAVLISERLVYEDIYTSFHIRKYEIPIHVTSEGPERITNKIPHLEAHLLRNLDKNGIVVLGSWVETGDILVGKLTPQMVEESSYAPEDRLVRAILGIQVSTSKETCLKLPIGGRGRVIDVRSIPKMKKKGSIFHLETIRVYISQKREIKVGDKVAGRHGNKGIISKILPRQDMPYLQDGRPVDMVFNPLGVPSRMNVGQIFECSLGLAGGLLDRHYRIAPFDERYEQEASRKLVFSELYEASKQTANPWVFEPEYPGKSRIFDGRTGNPFEQPVLIGKPYILKLIHQVDDKIHGRSSGPYSLVTQQPLKGRAKQGGQRVGEMEVWALEGFGVAHILQEILTYKSDHIRARQQVLGTMIVGGVTIPNLEDAPESFRLLVRELRSLALELNHFLVSEKNFQIHRKEA</sequence>
<evidence type="ECO:0000256" key="8">
    <source>
        <dbReference type="ARBA" id="ARBA00022695"/>
    </source>
</evidence>
<keyword evidence="4 11" id="KW-0240">DNA-directed RNA polymerase</keyword>
<feature type="domain" description="RNA polymerase Rpb2" evidence="17">
    <location>
        <begin position="376"/>
        <end position="443"/>
    </location>
</feature>
<dbReference type="Gene3D" id="2.40.270.10">
    <property type="entry name" value="DNA-directed RNA polymerase, subunit 2, domain 6"/>
    <property type="match status" value="2"/>
</dbReference>
<feature type="domain" description="DNA-directed RNA polymerase subunit 2 hybrid-binding" evidence="14">
    <location>
        <begin position="583"/>
        <end position="981"/>
    </location>
</feature>
<feature type="domain" description="RNA polymerase Rpb2" evidence="16">
    <location>
        <begin position="128"/>
        <end position="315"/>
    </location>
</feature>
<evidence type="ECO:0000256" key="13">
    <source>
        <dbReference type="RuleBase" id="RU363031"/>
    </source>
</evidence>
<reference evidence="18" key="1">
    <citation type="journal article" date="2018" name="Mol. Phylogenet. Evol.">
        <title>Combining high-throughput sequencing and targeted loci data to infer the phylogeny of the "Adenocalymma-Neojobertia" clade (Bignonieae, Bignoniaceae).</title>
        <authorList>
            <person name="Fonseca L.H.M."/>
            <person name="Lohmann L.G."/>
        </authorList>
    </citation>
    <scope>NUCLEOTIDE SEQUENCE</scope>
</reference>
<dbReference type="InterPro" id="IPR037034">
    <property type="entry name" value="RNA_pol_Rpb2_2_sf"/>
</dbReference>
<evidence type="ECO:0000256" key="1">
    <source>
        <dbReference type="ARBA" id="ARBA00004026"/>
    </source>
</evidence>
<dbReference type="Pfam" id="PF00562">
    <property type="entry name" value="RNA_pol_Rpb2_6"/>
    <property type="match status" value="1"/>
</dbReference>
<dbReference type="InterPro" id="IPR014724">
    <property type="entry name" value="RNA_pol_RPB2_OB-fold"/>
</dbReference>
<dbReference type="InterPro" id="IPR007645">
    <property type="entry name" value="RNA_pol_Rpb2_3"/>
</dbReference>
<protein>
    <recommendedName>
        <fullName evidence="11">DNA-directed RNA polymerase subunit beta</fullName>
        <ecNumber evidence="11">2.7.7.6</ecNumber>
    </recommendedName>
    <alternativeName>
        <fullName evidence="11">PEP</fullName>
    </alternativeName>
    <alternativeName>
        <fullName evidence="11">Plastid-encoded RNA polymerase subunit beta</fullName>
        <shortName evidence="11">RNA polymerase subunit beta</shortName>
    </alternativeName>
</protein>
<evidence type="ECO:0000256" key="5">
    <source>
        <dbReference type="ARBA" id="ARBA00022528"/>
    </source>
</evidence>
<dbReference type="PANTHER" id="PTHR20856">
    <property type="entry name" value="DNA-DIRECTED RNA POLYMERASE I SUBUNIT 2"/>
    <property type="match status" value="1"/>
</dbReference>
<evidence type="ECO:0000256" key="11">
    <source>
        <dbReference type="HAMAP-Rule" id="MF_01321"/>
    </source>
</evidence>
<dbReference type="CDD" id="cd00653">
    <property type="entry name" value="RNA_pol_B_RPB2"/>
    <property type="match status" value="1"/>
</dbReference>
<keyword evidence="7 11" id="KW-0808">Transferase</keyword>
<dbReference type="Pfam" id="PF04565">
    <property type="entry name" value="RNA_pol_Rpb2_3"/>
    <property type="match status" value="1"/>
</dbReference>
<accession>A0A2P1GFM0</accession>
<organism evidence="18">
    <name type="scientific">Adenocalymma gracielzae</name>
    <dbReference type="NCBI Taxonomy" id="2099420"/>
    <lineage>
        <taxon>Eukaryota</taxon>
        <taxon>Viridiplantae</taxon>
        <taxon>Streptophyta</taxon>
        <taxon>Embryophyta</taxon>
        <taxon>Tracheophyta</taxon>
        <taxon>Spermatophyta</taxon>
        <taxon>Magnoliopsida</taxon>
        <taxon>eudicotyledons</taxon>
        <taxon>Gunneridae</taxon>
        <taxon>Pentapetalae</taxon>
        <taxon>asterids</taxon>
        <taxon>lamiids</taxon>
        <taxon>Lamiales</taxon>
        <taxon>Bignoniaceae</taxon>
        <taxon>Bignonieae</taxon>
        <taxon>Adenocalymma</taxon>
    </lineage>
</organism>
<evidence type="ECO:0000256" key="7">
    <source>
        <dbReference type="ARBA" id="ARBA00022679"/>
    </source>
</evidence>
<dbReference type="Gene3D" id="3.90.1100.10">
    <property type="match status" value="1"/>
</dbReference>
<dbReference type="SUPFAM" id="SSF64484">
    <property type="entry name" value="beta and beta-prime subunits of DNA dependent RNA-polymerase"/>
    <property type="match status" value="1"/>
</dbReference>
<feature type="domain" description="RNA polymerase Rpb2" evidence="15">
    <location>
        <begin position="983"/>
        <end position="1059"/>
    </location>
</feature>
<keyword evidence="6 18" id="KW-0934">Plastid</keyword>
<dbReference type="InterPro" id="IPR007120">
    <property type="entry name" value="DNA-dir_RNAP_su2_dom"/>
</dbReference>
<evidence type="ECO:0000256" key="9">
    <source>
        <dbReference type="ARBA" id="ARBA00023163"/>
    </source>
</evidence>
<dbReference type="InterPro" id="IPR007121">
    <property type="entry name" value="RNA_pol_bsu_CS"/>
</dbReference>
<keyword evidence="8 11" id="KW-0548">Nucleotidyltransferase</keyword>
<evidence type="ECO:0000256" key="3">
    <source>
        <dbReference type="ARBA" id="ARBA00006835"/>
    </source>
</evidence>
<dbReference type="GO" id="GO:0006351">
    <property type="term" value="P:DNA-templated transcription"/>
    <property type="evidence" value="ECO:0007669"/>
    <property type="project" value="UniProtKB-UniRule"/>
</dbReference>
<evidence type="ECO:0000259" key="17">
    <source>
        <dbReference type="Pfam" id="PF04565"/>
    </source>
</evidence>
<dbReference type="PROSITE" id="PS01166">
    <property type="entry name" value="RNA_POL_BETA"/>
    <property type="match status" value="1"/>
</dbReference>
<dbReference type="Gene3D" id="3.90.1110.10">
    <property type="entry name" value="RNA polymerase Rpb2, domain 2"/>
    <property type="match status" value="1"/>
</dbReference>
<evidence type="ECO:0000313" key="18">
    <source>
        <dbReference type="EMBL" id="AVM83761.1"/>
    </source>
</evidence>
<dbReference type="GO" id="GO:0000428">
    <property type="term" value="C:DNA-directed RNA polymerase complex"/>
    <property type="evidence" value="ECO:0007669"/>
    <property type="project" value="UniProtKB-KW"/>
</dbReference>
<dbReference type="GO" id="GO:0003899">
    <property type="term" value="F:DNA-directed RNA polymerase activity"/>
    <property type="evidence" value="ECO:0007669"/>
    <property type="project" value="UniProtKB-UniRule"/>
</dbReference>
<comment type="similarity">
    <text evidence="3 11 12">Belongs to the RNA polymerase beta chain family.</text>
</comment>
<evidence type="ECO:0000259" key="15">
    <source>
        <dbReference type="Pfam" id="PF04560"/>
    </source>
</evidence>
<dbReference type="GO" id="GO:0032549">
    <property type="term" value="F:ribonucleoside binding"/>
    <property type="evidence" value="ECO:0007669"/>
    <property type="project" value="InterPro"/>
</dbReference>
<dbReference type="InterPro" id="IPR010243">
    <property type="entry name" value="RNA_pol_bsu_bac"/>
</dbReference>
<dbReference type="InterPro" id="IPR015712">
    <property type="entry name" value="DNA-dir_RNA_pol_su2"/>
</dbReference>
<name>A0A2P1GFM0_9LAMI</name>
<dbReference type="EC" id="2.7.7.6" evidence="11"/>
<gene>
    <name evidence="11 18" type="primary">rpoB</name>
</gene>
<dbReference type="Pfam" id="PF04561">
    <property type="entry name" value="RNA_pol_Rpb2_2"/>
    <property type="match status" value="1"/>
</dbReference>
<dbReference type="Gene3D" id="3.90.1800.10">
    <property type="entry name" value="RNA polymerase alpha subunit dimerisation domain"/>
    <property type="match status" value="1"/>
</dbReference>
<proteinExistence type="inferred from homology"/>
<dbReference type="GO" id="GO:0009507">
    <property type="term" value="C:chloroplast"/>
    <property type="evidence" value="ECO:0007669"/>
    <property type="project" value="UniProtKB-SubCell"/>
</dbReference>
<dbReference type="GO" id="GO:0003677">
    <property type="term" value="F:DNA binding"/>
    <property type="evidence" value="ECO:0007669"/>
    <property type="project" value="UniProtKB-UniRule"/>
</dbReference>
<dbReference type="FunFam" id="3.90.1110.10:FF:000009">
    <property type="entry name" value="DNA-directed RNA polymerase subunit beta"/>
    <property type="match status" value="1"/>
</dbReference>
<dbReference type="HAMAP" id="MF_01321">
    <property type="entry name" value="RNApol_bact_RpoB"/>
    <property type="match status" value="1"/>
</dbReference>
<keyword evidence="5 18" id="KW-0150">Chloroplast</keyword>
<dbReference type="InterPro" id="IPR042107">
    <property type="entry name" value="DNA-dir_RNA_pol_bsu_ext_1_sf"/>
</dbReference>
<dbReference type="EMBL" id="MG831855">
    <property type="protein sequence ID" value="AVM83761.1"/>
    <property type="molecule type" value="Genomic_DNA"/>
</dbReference>
<geneLocation type="chloroplast" evidence="18"/>
<dbReference type="InterPro" id="IPR007642">
    <property type="entry name" value="RNA_pol_Rpb2_2"/>
</dbReference>
<dbReference type="InterPro" id="IPR007641">
    <property type="entry name" value="RNA_pol_Rpb2_7"/>
</dbReference>
<comment type="subunit">
    <text evidence="11 13">In plastids the minimal PEP RNA polymerase catalytic core is composed of four subunits: alpha, beta, beta', and beta''. When a (nuclear-encoded) sigma factor is associated with the core the holoenzyme is formed, which can initiate transcription.</text>
</comment>
<evidence type="ECO:0000259" key="14">
    <source>
        <dbReference type="Pfam" id="PF00562"/>
    </source>
</evidence>
<dbReference type="AlphaFoldDB" id="A0A2P1GFM0"/>